<comment type="similarity">
    <text evidence="2">Belongs to the FlgN family.</text>
</comment>
<evidence type="ECO:0000256" key="3">
    <source>
        <dbReference type="ARBA" id="ARBA00022795"/>
    </source>
</evidence>
<dbReference type="InterPro" id="IPR007809">
    <property type="entry name" value="FlgN-like"/>
</dbReference>
<accession>A0A0P7Z001</accession>
<dbReference type="SUPFAM" id="SSF140566">
    <property type="entry name" value="FlgN-like"/>
    <property type="match status" value="1"/>
</dbReference>
<evidence type="ECO:0000313" key="4">
    <source>
        <dbReference type="EMBL" id="KPQ27689.1"/>
    </source>
</evidence>
<dbReference type="GO" id="GO:0044780">
    <property type="term" value="P:bacterial-type flagellum assembly"/>
    <property type="evidence" value="ECO:0007669"/>
    <property type="project" value="InterPro"/>
</dbReference>
<keyword evidence="4" id="KW-0966">Cell projection</keyword>
<name>A0A0P7Z001_9GAMM</name>
<keyword evidence="3" id="KW-1005">Bacterial flagellum biogenesis</keyword>
<evidence type="ECO:0000256" key="2">
    <source>
        <dbReference type="ARBA" id="ARBA00007703"/>
    </source>
</evidence>
<evidence type="ECO:0000313" key="5">
    <source>
        <dbReference type="Proteomes" id="UP000050416"/>
    </source>
</evidence>
<gene>
    <name evidence="4" type="primary">flgN</name>
    <name evidence="4" type="ORF">HLUCCX14_13785</name>
</gene>
<evidence type="ECO:0000256" key="1">
    <source>
        <dbReference type="ARBA" id="ARBA00002397"/>
    </source>
</evidence>
<dbReference type="EMBL" id="LJZQ01000024">
    <property type="protein sequence ID" value="KPQ27689.1"/>
    <property type="molecule type" value="Genomic_DNA"/>
</dbReference>
<proteinExistence type="inferred from homology"/>
<reference evidence="4 5" key="1">
    <citation type="submission" date="2015-09" db="EMBL/GenBank/DDBJ databases">
        <title>Identification and resolution of microdiversity through metagenomic sequencing of parallel consortia.</title>
        <authorList>
            <person name="Nelson W.C."/>
            <person name="Romine M.F."/>
            <person name="Lindemann S.R."/>
        </authorList>
    </citation>
    <scope>NUCLEOTIDE SEQUENCE [LARGE SCALE GENOMIC DNA]</scope>
    <source>
        <strain evidence="4">HL-55</strain>
    </source>
</reference>
<dbReference type="Gene3D" id="1.20.58.300">
    <property type="entry name" value="FlgN-like"/>
    <property type="match status" value="1"/>
</dbReference>
<protein>
    <submittedName>
        <fullName evidence="4">Flagella synthesis protein FlgN</fullName>
    </submittedName>
</protein>
<dbReference type="InterPro" id="IPR036679">
    <property type="entry name" value="FlgN-like_sf"/>
</dbReference>
<dbReference type="Proteomes" id="UP000050416">
    <property type="component" value="Unassembled WGS sequence"/>
</dbReference>
<comment type="function">
    <text evidence="1">Required for the efficient initiation of filament assembly.</text>
</comment>
<dbReference type="Pfam" id="PF05130">
    <property type="entry name" value="FlgN"/>
    <property type="match status" value="1"/>
</dbReference>
<dbReference type="AlphaFoldDB" id="A0A0P7Z001"/>
<sequence length="156" mass="17293">MAAIEELKTLLSDDIRQLDILADVLSQEKQVLSSPDITSLQDITTRKNAVLGEIRERAKQKIRLLVSIGYRPDAGEPSRFIRASGQEDLYTLWQTADQKLRGCQDLNLNNGRVVGHLQKRLNKLTDIFRGASAQQKLYGAQGQQTSVSNSTVLASA</sequence>
<keyword evidence="4" id="KW-0969">Cilium</keyword>
<dbReference type="STRING" id="1305731.GCA_000934705_01078"/>
<organism evidence="4 5">
    <name type="scientific">Marinobacter excellens HL-55</name>
    <dbReference type="NCBI Taxonomy" id="1305731"/>
    <lineage>
        <taxon>Bacteria</taxon>
        <taxon>Pseudomonadati</taxon>
        <taxon>Pseudomonadota</taxon>
        <taxon>Gammaproteobacteria</taxon>
        <taxon>Pseudomonadales</taxon>
        <taxon>Marinobacteraceae</taxon>
        <taxon>Marinobacter</taxon>
    </lineage>
</organism>
<keyword evidence="4" id="KW-0282">Flagellum</keyword>
<dbReference type="PATRIC" id="fig|1305731.5.peg.1234"/>
<dbReference type="OrthoDB" id="5734604at2"/>
<comment type="caution">
    <text evidence="4">The sequence shown here is derived from an EMBL/GenBank/DDBJ whole genome shotgun (WGS) entry which is preliminary data.</text>
</comment>